<dbReference type="Proteomes" id="UP000706039">
    <property type="component" value="Unassembled WGS sequence"/>
</dbReference>
<evidence type="ECO:0000259" key="2">
    <source>
        <dbReference type="Pfam" id="PF01575"/>
    </source>
</evidence>
<comment type="caution">
    <text evidence="3">The sequence shown here is derived from an EMBL/GenBank/DDBJ whole genome shotgun (WGS) entry which is preliminary data.</text>
</comment>
<dbReference type="InterPro" id="IPR002539">
    <property type="entry name" value="MaoC-like_dom"/>
</dbReference>
<accession>A0ABS7PLP7</accession>
<gene>
    <name evidence="3" type="ORF">K7G82_08040</name>
</gene>
<sequence>MTHIAVTQSTVSPQPGDQLGPSTWIEVTQDMISQFGVITKDPDPMHVDPEWARSNGPYGGPIAFGFLTLALLTHMLHEAVGTAPEAERREPGHFLNYGFNRVRFIAPVRAGDRVRGHFQMTDKVLDDQGRWLTTFACRIEIEGGERPALIADWLSIAIPPEKG</sequence>
<dbReference type="InterPro" id="IPR029069">
    <property type="entry name" value="HotDog_dom_sf"/>
</dbReference>
<dbReference type="PANTHER" id="PTHR42993">
    <property type="entry name" value="MAOC-LIKE DEHYDRATASE DOMAIN-CONTAINING PROTEIN"/>
    <property type="match status" value="1"/>
</dbReference>
<name>A0ABS7PLP7_9SPHN</name>
<evidence type="ECO:0000313" key="4">
    <source>
        <dbReference type="Proteomes" id="UP000706039"/>
    </source>
</evidence>
<dbReference type="EMBL" id="JAINVV010000004">
    <property type="protein sequence ID" value="MBY8822236.1"/>
    <property type="molecule type" value="Genomic_DNA"/>
</dbReference>
<keyword evidence="4" id="KW-1185">Reference proteome</keyword>
<dbReference type="Gene3D" id="3.10.129.10">
    <property type="entry name" value="Hotdog Thioesterase"/>
    <property type="match status" value="1"/>
</dbReference>
<feature type="domain" description="MaoC-like" evidence="2">
    <location>
        <begin position="14"/>
        <end position="124"/>
    </location>
</feature>
<dbReference type="Pfam" id="PF01575">
    <property type="entry name" value="MaoC_dehydratas"/>
    <property type="match status" value="1"/>
</dbReference>
<feature type="compositionally biased region" description="Polar residues" evidence="1">
    <location>
        <begin position="1"/>
        <end position="15"/>
    </location>
</feature>
<feature type="region of interest" description="Disordered" evidence="1">
    <location>
        <begin position="1"/>
        <end position="20"/>
    </location>
</feature>
<evidence type="ECO:0000256" key="1">
    <source>
        <dbReference type="SAM" id="MobiDB-lite"/>
    </source>
</evidence>
<dbReference type="SUPFAM" id="SSF54637">
    <property type="entry name" value="Thioesterase/thiol ester dehydrase-isomerase"/>
    <property type="match status" value="1"/>
</dbReference>
<dbReference type="PANTHER" id="PTHR42993:SF1">
    <property type="entry name" value="MAOC-LIKE DEHYDRATASE DOMAIN-CONTAINING PROTEIN"/>
    <property type="match status" value="1"/>
</dbReference>
<proteinExistence type="predicted"/>
<reference evidence="3 4" key="1">
    <citation type="submission" date="2021-08" db="EMBL/GenBank/DDBJ databases">
        <authorList>
            <person name="Tuo L."/>
        </authorList>
    </citation>
    <scope>NUCLEOTIDE SEQUENCE [LARGE SCALE GENOMIC DNA]</scope>
    <source>
        <strain evidence="3 4">JCM 31229</strain>
    </source>
</reference>
<protein>
    <submittedName>
        <fullName evidence="3">MaoC family dehydratase N-terminal domain-containing protein</fullName>
    </submittedName>
</protein>
<dbReference type="RefSeq" id="WP_222989336.1">
    <property type="nucleotide sequence ID" value="NZ_JAINVV010000004.1"/>
</dbReference>
<organism evidence="3 4">
    <name type="scientific">Sphingomonas colocasiae</name>
    <dbReference type="NCBI Taxonomy" id="1848973"/>
    <lineage>
        <taxon>Bacteria</taxon>
        <taxon>Pseudomonadati</taxon>
        <taxon>Pseudomonadota</taxon>
        <taxon>Alphaproteobacteria</taxon>
        <taxon>Sphingomonadales</taxon>
        <taxon>Sphingomonadaceae</taxon>
        <taxon>Sphingomonas</taxon>
    </lineage>
</organism>
<evidence type="ECO:0000313" key="3">
    <source>
        <dbReference type="EMBL" id="MBY8822236.1"/>
    </source>
</evidence>